<dbReference type="SUPFAM" id="SSF82171">
    <property type="entry name" value="DPP6 N-terminal domain-like"/>
    <property type="match status" value="1"/>
</dbReference>
<keyword evidence="7" id="KW-0378">Hydrolase</keyword>
<dbReference type="SUPFAM" id="SSF53474">
    <property type="entry name" value="alpha/beta-Hydrolases"/>
    <property type="match status" value="1"/>
</dbReference>
<dbReference type="EC" id="3.4.19.1" evidence="5"/>
<dbReference type="Proteomes" id="UP001642520">
    <property type="component" value="Unassembled WGS sequence"/>
</dbReference>
<dbReference type="EMBL" id="CAXAJV020001282">
    <property type="protein sequence ID" value="CAL7934837.1"/>
    <property type="molecule type" value="Genomic_DNA"/>
</dbReference>
<sequence length="725" mass="81922">MASSHVEKVVNLYKTLAQNPSLNSAKIIKLNNGITILSTWSQRNLERKTNQKFCQSHTLNSKLQLMLESFPIDVTTELLSASTEDEQYKAVLRQATSENITKQFIEIWDRQRLVKNYDLAALDVHGDVYTDSEFASFEWSPDKTKVLYVAEKKLPKSEPFYKQKPLNKKKEEDEITVGNEYIYKAHWGEQLVGKHHPVVAVLDTTTDTISTLSGIPDELSPAQVLWTEDSESIVGVAWKHEPRHLGLIACTNRLSWIFLLKNGEYKKISSDGCAVRRPRFNPDRKCLIWLERDAGGAHHNAHRLMYLKFNSENLKGDVLVDIVSSSIPTQNGSQFYGIYGQLPQRCWSADSEYIFFSTPQQNNIRSYIVNTKTKALIEIKNDKSSLTILDVKNDVIAFSETSLLEPSVLTVGNFNMETINNGNIQRNKISVPATIPGSENLMYEPSEYDYDGDEEIKHFNFIYFGPKSGNDKSIPLVIIPHGGPHSNYANSFILDYCFFVLSGFAVVQINYRGSTGMGSKNVEYLQGKVGNVDVKDCVTATYEALRKYPWLNPEKIGISGGSHGGFLVTHLSGQYPDLYKVVVARNPVIDIAAMFTTSDIPDCRNTLNKEERIKCMAVINYIFDESTPVSESDQVEMLVKMFKCSPIIHVDKVKAPTLLCIGSNDLRVPSSQGKLWYQRLKANNIETKMLLYDDNHPLASGTVEIDNIINAYLWLHEHIPTNKDE</sequence>
<feature type="domain" description="Peptidase S9 prolyl oligopeptidase catalytic" evidence="8">
    <location>
        <begin position="498"/>
        <end position="719"/>
    </location>
</feature>
<evidence type="ECO:0000313" key="11">
    <source>
        <dbReference type="Proteomes" id="UP001642520"/>
    </source>
</evidence>
<evidence type="ECO:0000256" key="6">
    <source>
        <dbReference type="ARBA" id="ARBA00022490"/>
    </source>
</evidence>
<comment type="caution">
    <text evidence="10">The sequence shown here is derived from an EMBL/GenBank/DDBJ whole genome shotgun (WGS) entry which is preliminary data.</text>
</comment>
<reference evidence="10 11" key="1">
    <citation type="submission" date="2024-08" db="EMBL/GenBank/DDBJ databases">
        <authorList>
            <person name="Will J Nash"/>
            <person name="Angela Man"/>
            <person name="Seanna McTaggart"/>
            <person name="Kendall Baker"/>
            <person name="Tom Barker"/>
            <person name="Leah Catchpole"/>
            <person name="Alex Durrant"/>
            <person name="Karim Gharbi"/>
            <person name="Naomi Irish"/>
            <person name="Gemy Kaithakottil"/>
            <person name="Debby Ku"/>
            <person name="Aaliyah Providence"/>
            <person name="Felix Shaw"/>
            <person name="David Swarbreck"/>
            <person name="Chris Watkins"/>
            <person name="Ann M. McCartney"/>
            <person name="Giulio Formenti"/>
            <person name="Alice Mouton"/>
            <person name="Noel Vella"/>
            <person name="Bjorn M von Reumont"/>
            <person name="Adriana Vella"/>
            <person name="Wilfried Haerty"/>
        </authorList>
    </citation>
    <scope>NUCLEOTIDE SEQUENCE [LARGE SCALE GENOMIC DNA]</scope>
</reference>
<dbReference type="PANTHER" id="PTHR42776">
    <property type="entry name" value="SERINE PEPTIDASE S9 FAMILY MEMBER"/>
    <property type="match status" value="1"/>
</dbReference>
<evidence type="ECO:0000256" key="5">
    <source>
        <dbReference type="ARBA" id="ARBA00012917"/>
    </source>
</evidence>
<evidence type="ECO:0000256" key="2">
    <source>
        <dbReference type="ARBA" id="ARBA00004496"/>
    </source>
</evidence>
<dbReference type="Pfam" id="PF00326">
    <property type="entry name" value="Peptidase_S9"/>
    <property type="match status" value="1"/>
</dbReference>
<evidence type="ECO:0000256" key="7">
    <source>
        <dbReference type="ARBA" id="ARBA00022801"/>
    </source>
</evidence>
<evidence type="ECO:0000259" key="8">
    <source>
        <dbReference type="Pfam" id="PF00326"/>
    </source>
</evidence>
<comment type="catalytic activity">
    <reaction evidence="1">
        <text>Cleavage of an N-acetyl or N-formyl amino acid from the N-terminus of a polypeptide.</text>
        <dbReference type="EC" id="3.4.19.1"/>
    </reaction>
</comment>
<dbReference type="InterPro" id="IPR029058">
    <property type="entry name" value="AB_hydrolase_fold"/>
</dbReference>
<proteinExistence type="inferred from homology"/>
<dbReference type="InterPro" id="IPR045550">
    <property type="entry name" value="AARE_N"/>
</dbReference>
<dbReference type="Pfam" id="PF19283">
    <property type="entry name" value="APEH_N"/>
    <property type="match status" value="1"/>
</dbReference>
<evidence type="ECO:0000256" key="1">
    <source>
        <dbReference type="ARBA" id="ARBA00000721"/>
    </source>
</evidence>
<keyword evidence="6" id="KW-0963">Cytoplasm</keyword>
<organism evidence="10 11">
    <name type="scientific">Xylocopa violacea</name>
    <name type="common">Violet carpenter bee</name>
    <name type="synonym">Apis violacea</name>
    <dbReference type="NCBI Taxonomy" id="135666"/>
    <lineage>
        <taxon>Eukaryota</taxon>
        <taxon>Metazoa</taxon>
        <taxon>Ecdysozoa</taxon>
        <taxon>Arthropoda</taxon>
        <taxon>Hexapoda</taxon>
        <taxon>Insecta</taxon>
        <taxon>Pterygota</taxon>
        <taxon>Neoptera</taxon>
        <taxon>Endopterygota</taxon>
        <taxon>Hymenoptera</taxon>
        <taxon>Apocrita</taxon>
        <taxon>Aculeata</taxon>
        <taxon>Apoidea</taxon>
        <taxon>Anthophila</taxon>
        <taxon>Apidae</taxon>
        <taxon>Xylocopa</taxon>
        <taxon>Xylocopa</taxon>
    </lineage>
</organism>
<evidence type="ECO:0000313" key="10">
    <source>
        <dbReference type="EMBL" id="CAL7934837.1"/>
    </source>
</evidence>
<gene>
    <name evidence="10" type="ORF">XYLVIOL_LOCUS1238</name>
</gene>
<dbReference type="PANTHER" id="PTHR42776:SF4">
    <property type="entry name" value="ACYLAMINO-ACID-RELEASING ENZYME"/>
    <property type="match status" value="1"/>
</dbReference>
<accession>A0ABP1N4G3</accession>
<comment type="subunit">
    <text evidence="4">Homotetramer.</text>
</comment>
<dbReference type="InterPro" id="IPR001375">
    <property type="entry name" value="Peptidase_S9_cat"/>
</dbReference>
<name>A0ABP1N4G3_XYLVO</name>
<keyword evidence="11" id="KW-1185">Reference proteome</keyword>
<comment type="subcellular location">
    <subcellularLocation>
        <location evidence="2">Cytoplasm</location>
    </subcellularLocation>
</comment>
<protein>
    <recommendedName>
        <fullName evidence="5">acylaminoacyl-peptidase</fullName>
        <ecNumber evidence="5">3.4.19.1</ecNumber>
    </recommendedName>
</protein>
<comment type="similarity">
    <text evidence="3">Belongs to the peptidase S9C family.</text>
</comment>
<feature type="domain" description="Acylamino-acid-releasing enzyme N-terminal" evidence="9">
    <location>
        <begin position="7"/>
        <end position="433"/>
    </location>
</feature>
<dbReference type="Gene3D" id="3.40.50.1820">
    <property type="entry name" value="alpha/beta hydrolase"/>
    <property type="match status" value="1"/>
</dbReference>
<evidence type="ECO:0000259" key="9">
    <source>
        <dbReference type="Pfam" id="PF19283"/>
    </source>
</evidence>
<evidence type="ECO:0000256" key="3">
    <source>
        <dbReference type="ARBA" id="ARBA00010040"/>
    </source>
</evidence>
<evidence type="ECO:0000256" key="4">
    <source>
        <dbReference type="ARBA" id="ARBA00011881"/>
    </source>
</evidence>